<dbReference type="EMBL" id="SKBN01000013">
    <property type="protein sequence ID" value="TGJ87453.1"/>
    <property type="molecule type" value="Genomic_DNA"/>
</dbReference>
<comment type="caution">
    <text evidence="2">The sequence shown here is derived from an EMBL/GenBank/DDBJ whole genome shotgun (WGS) entry which is preliminary data.</text>
</comment>
<sequence length="195" mass="21998">MSPPLSQSSDEQPTGSIGMEWPEFDTAWEIVKSATEERARQCIAQSDAPDIADKMDWVLVEDPESLEGVSREELKRRFRHWARAENSGWNIDEEKGSRGSRYSLFIQVDEPSLLSIATGSDSYQAEKGGTGGSYVKIVRGWDDAVGSEAAAAEGDNDGEDWMELHMSKLNIDFYVEFDNDEVWYSFYTRPDSIYS</sequence>
<proteinExistence type="predicted"/>
<accession>A0A4Z0Z907</accession>
<dbReference type="STRING" id="37992.A0A4Z0Z907"/>
<evidence type="ECO:0000313" key="2">
    <source>
        <dbReference type="EMBL" id="TGJ87453.1"/>
    </source>
</evidence>
<name>A0A4Z0Z907_9PEZI</name>
<protein>
    <submittedName>
        <fullName evidence="2">Uncharacterized protein</fullName>
    </submittedName>
</protein>
<evidence type="ECO:0000313" key="3">
    <source>
        <dbReference type="Proteomes" id="UP000297716"/>
    </source>
</evidence>
<organism evidence="2 3">
    <name type="scientific">Xylaria hypoxylon</name>
    <dbReference type="NCBI Taxonomy" id="37992"/>
    <lineage>
        <taxon>Eukaryota</taxon>
        <taxon>Fungi</taxon>
        <taxon>Dikarya</taxon>
        <taxon>Ascomycota</taxon>
        <taxon>Pezizomycotina</taxon>
        <taxon>Sordariomycetes</taxon>
        <taxon>Xylariomycetidae</taxon>
        <taxon>Xylariales</taxon>
        <taxon>Xylariaceae</taxon>
        <taxon>Xylaria</taxon>
    </lineage>
</organism>
<reference evidence="2 3" key="1">
    <citation type="submission" date="2019-03" db="EMBL/GenBank/DDBJ databases">
        <title>Draft genome sequence of Xylaria hypoxylon DSM 108379, a ubiquitous saprotrophic-parasitic fungi on hardwood.</title>
        <authorList>
            <person name="Buettner E."/>
            <person name="Leonhardt S."/>
            <person name="Gebauer A.M."/>
            <person name="Liers C."/>
            <person name="Hofrichter M."/>
            <person name="Kellner H."/>
        </authorList>
    </citation>
    <scope>NUCLEOTIDE SEQUENCE [LARGE SCALE GENOMIC DNA]</scope>
    <source>
        <strain evidence="2 3">DSM 108379</strain>
    </source>
</reference>
<dbReference type="OrthoDB" id="4424523at2759"/>
<feature type="region of interest" description="Disordered" evidence="1">
    <location>
        <begin position="1"/>
        <end position="21"/>
    </location>
</feature>
<feature type="compositionally biased region" description="Polar residues" evidence="1">
    <location>
        <begin position="1"/>
        <end position="15"/>
    </location>
</feature>
<gene>
    <name evidence="2" type="ORF">E0Z10_g1285</name>
</gene>
<dbReference type="AlphaFoldDB" id="A0A4Z0Z907"/>
<evidence type="ECO:0000256" key="1">
    <source>
        <dbReference type="SAM" id="MobiDB-lite"/>
    </source>
</evidence>
<keyword evidence="3" id="KW-1185">Reference proteome</keyword>
<dbReference type="Proteomes" id="UP000297716">
    <property type="component" value="Unassembled WGS sequence"/>
</dbReference>